<dbReference type="EMBL" id="JABBCP010000002">
    <property type="protein sequence ID" value="NMF55678.1"/>
    <property type="molecule type" value="Genomic_DNA"/>
</dbReference>
<sequence length="76" mass="8450">MAKTSGYSQLVCDRCSKTLYATENAPEAQSWRSVKRYTADGTEVSRLLCPDCYDGYRSMASSQDSAFGDFMAKRGE</sequence>
<evidence type="ECO:0000313" key="1">
    <source>
        <dbReference type="EMBL" id="NMF55678.1"/>
    </source>
</evidence>
<reference evidence="1 2" key="1">
    <citation type="submission" date="2020-04" db="EMBL/GenBank/DDBJ databases">
        <title>Collinsella sp. KGMB02528 nov., an anaerobic actinobacterium isolated from human feces.</title>
        <authorList>
            <person name="Han K.-I."/>
            <person name="Eom M.K."/>
            <person name="Kim J.-S."/>
            <person name="Lee K.C."/>
            <person name="Suh M.K."/>
            <person name="Park S.-H."/>
            <person name="Lee J.H."/>
            <person name="Kang S.W."/>
            <person name="Park J.-E."/>
            <person name="Oh B.S."/>
            <person name="Yu S.Y."/>
            <person name="Choi S.-H."/>
            <person name="Lee D.H."/>
            <person name="Yoon H."/>
            <person name="Kim B.-Y."/>
            <person name="Lee J.H."/>
            <person name="Lee J.-S."/>
        </authorList>
    </citation>
    <scope>NUCLEOTIDE SEQUENCE [LARGE SCALE GENOMIC DNA]</scope>
    <source>
        <strain evidence="1 2">KGMB02528</strain>
    </source>
</reference>
<protein>
    <submittedName>
        <fullName evidence="1">Uncharacterized protein</fullName>
    </submittedName>
</protein>
<dbReference type="Proteomes" id="UP000546970">
    <property type="component" value="Unassembled WGS sequence"/>
</dbReference>
<evidence type="ECO:0000313" key="2">
    <source>
        <dbReference type="Proteomes" id="UP000546970"/>
    </source>
</evidence>
<dbReference type="RefSeq" id="WP_169277304.1">
    <property type="nucleotide sequence ID" value="NZ_JABBCP010000002.1"/>
</dbReference>
<dbReference type="AlphaFoldDB" id="A0A7X9UC48"/>
<organism evidence="1 2">
    <name type="scientific">Collinsella acetigenes</name>
    <dbReference type="NCBI Taxonomy" id="2713419"/>
    <lineage>
        <taxon>Bacteria</taxon>
        <taxon>Bacillati</taxon>
        <taxon>Actinomycetota</taxon>
        <taxon>Coriobacteriia</taxon>
        <taxon>Coriobacteriales</taxon>
        <taxon>Coriobacteriaceae</taxon>
        <taxon>Collinsella</taxon>
    </lineage>
</organism>
<gene>
    <name evidence="1" type="ORF">HF320_04970</name>
</gene>
<accession>A0A7X9UC48</accession>
<comment type="caution">
    <text evidence="1">The sequence shown here is derived from an EMBL/GenBank/DDBJ whole genome shotgun (WGS) entry which is preliminary data.</text>
</comment>
<name>A0A7X9UC48_9ACTN</name>
<keyword evidence="2" id="KW-1185">Reference proteome</keyword>
<proteinExistence type="predicted"/>